<dbReference type="InterPro" id="IPR052336">
    <property type="entry name" value="MlaD_Phospholipid_Transporter"/>
</dbReference>
<protein>
    <submittedName>
        <fullName evidence="4">Virulence factor Mce-like protein</fullName>
    </submittedName>
</protein>
<keyword evidence="1" id="KW-1133">Transmembrane helix</keyword>
<evidence type="ECO:0000256" key="1">
    <source>
        <dbReference type="SAM" id="Phobius"/>
    </source>
</evidence>
<dbReference type="InterPro" id="IPR003399">
    <property type="entry name" value="Mce/MlaD"/>
</dbReference>
<accession>A0A3E0I9R7</accession>
<dbReference type="PANTHER" id="PTHR33371:SF4">
    <property type="entry name" value="INTERMEMBRANE PHOSPHOLIPID TRANSPORT SYSTEM BINDING PROTEIN MLAD"/>
    <property type="match status" value="1"/>
</dbReference>
<dbReference type="EMBL" id="QUNO01000001">
    <property type="protein sequence ID" value="REH55478.1"/>
    <property type="molecule type" value="Genomic_DNA"/>
</dbReference>
<reference evidence="4 5" key="1">
    <citation type="submission" date="2018-08" db="EMBL/GenBank/DDBJ databases">
        <title>Genomic Encyclopedia of Archaeal and Bacterial Type Strains, Phase II (KMG-II): from individual species to whole genera.</title>
        <authorList>
            <person name="Goeker M."/>
        </authorList>
    </citation>
    <scope>NUCLEOTIDE SEQUENCE [LARGE SCALE GENOMIC DNA]</scope>
    <source>
        <strain evidence="4 5">DSM 45791</strain>
    </source>
</reference>
<organism evidence="4 5">
    <name type="scientific">Kutzneria buriramensis</name>
    <dbReference type="NCBI Taxonomy" id="1045776"/>
    <lineage>
        <taxon>Bacteria</taxon>
        <taxon>Bacillati</taxon>
        <taxon>Actinomycetota</taxon>
        <taxon>Actinomycetes</taxon>
        <taxon>Pseudonocardiales</taxon>
        <taxon>Pseudonocardiaceae</taxon>
        <taxon>Kutzneria</taxon>
    </lineage>
</organism>
<sequence length="395" mass="41465">MTATRTRLGLAQAVAIVCVLALVVATAVWWLLYATNQNKVTAYFSAAVGLYPGSDVRVLGVRVGSIDTVTPQGTTVKVEMSVDKSIRVPANAQAVVVSPSVVSDRYVQLTPVYTGGAVMADNATIPRERTATPVELDQLYQSLDKLTTTLGPNGANKNGALSDLLNTAAANLAGNGQNLNDTIKQLGQATSTLAGSKDDLFGTVDNLQKFVTTLAQSDQQVRTFNDQLAQVSGYLASERTDLGDALSQLSTALGQVQGFIADNRSEIKSNVDKLADVTKVLVDQRAALAESLDVAPLALGNLQNTYNAASGTLDTRADINELTQPPITMVCNLIKQTTPKNVPQVLSDACGQLAGVLNKVLPLPSAAQVIESLQQGKLPPLPVPMLGQSIVGGEK</sequence>
<proteinExistence type="predicted"/>
<dbReference type="Pfam" id="PF02470">
    <property type="entry name" value="MlaD"/>
    <property type="match status" value="1"/>
</dbReference>
<gene>
    <name evidence="4" type="ORF">BCF44_101502</name>
</gene>
<dbReference type="GO" id="GO:0005576">
    <property type="term" value="C:extracellular region"/>
    <property type="evidence" value="ECO:0007669"/>
    <property type="project" value="TreeGrafter"/>
</dbReference>
<keyword evidence="5" id="KW-1185">Reference proteome</keyword>
<name>A0A3E0I9R7_9PSEU</name>
<dbReference type="InterPro" id="IPR005693">
    <property type="entry name" value="Mce"/>
</dbReference>
<dbReference type="Proteomes" id="UP000256269">
    <property type="component" value="Unassembled WGS sequence"/>
</dbReference>
<keyword evidence="1" id="KW-0472">Membrane</keyword>
<comment type="caution">
    <text evidence="4">The sequence shown here is derived from an EMBL/GenBank/DDBJ whole genome shotgun (WGS) entry which is preliminary data.</text>
</comment>
<dbReference type="InterPro" id="IPR024516">
    <property type="entry name" value="Mce_C"/>
</dbReference>
<dbReference type="NCBIfam" id="TIGR00996">
    <property type="entry name" value="Mtu_fam_mce"/>
    <property type="match status" value="1"/>
</dbReference>
<dbReference type="RefSeq" id="WP_116172851.1">
    <property type="nucleotide sequence ID" value="NZ_CP144375.1"/>
</dbReference>
<keyword evidence="1" id="KW-0812">Transmembrane</keyword>
<feature type="transmembrane region" description="Helical" evidence="1">
    <location>
        <begin position="12"/>
        <end position="32"/>
    </location>
</feature>
<dbReference type="PANTHER" id="PTHR33371">
    <property type="entry name" value="INTERMEMBRANE PHOSPHOLIPID TRANSPORT SYSTEM BINDING PROTEIN MLAD-RELATED"/>
    <property type="match status" value="1"/>
</dbReference>
<dbReference type="OrthoDB" id="4516955at2"/>
<feature type="domain" description="Mammalian cell entry C-terminal" evidence="3">
    <location>
        <begin position="119"/>
        <end position="312"/>
    </location>
</feature>
<dbReference type="Pfam" id="PF11887">
    <property type="entry name" value="Mce4_CUP1"/>
    <property type="match status" value="1"/>
</dbReference>
<evidence type="ECO:0000259" key="3">
    <source>
        <dbReference type="Pfam" id="PF11887"/>
    </source>
</evidence>
<feature type="domain" description="Mce/MlaD" evidence="2">
    <location>
        <begin position="37"/>
        <end position="111"/>
    </location>
</feature>
<evidence type="ECO:0000313" key="4">
    <source>
        <dbReference type="EMBL" id="REH55478.1"/>
    </source>
</evidence>
<evidence type="ECO:0000313" key="5">
    <source>
        <dbReference type="Proteomes" id="UP000256269"/>
    </source>
</evidence>
<dbReference type="AlphaFoldDB" id="A0A3E0I9R7"/>
<evidence type="ECO:0000259" key="2">
    <source>
        <dbReference type="Pfam" id="PF02470"/>
    </source>
</evidence>